<protein>
    <submittedName>
        <fullName evidence="1">Uncharacterized protein</fullName>
    </submittedName>
</protein>
<dbReference type="AlphaFoldDB" id="A0A7D9LC76"/>
<evidence type="ECO:0000313" key="2">
    <source>
        <dbReference type="Proteomes" id="UP001152795"/>
    </source>
</evidence>
<name>A0A7D9LC76_PARCT</name>
<evidence type="ECO:0000313" key="1">
    <source>
        <dbReference type="EMBL" id="CAB4030861.1"/>
    </source>
</evidence>
<accession>A0A7D9LC76</accession>
<gene>
    <name evidence="1" type="ORF">PACLA_8A034118</name>
</gene>
<organism evidence="1 2">
    <name type="scientific">Paramuricea clavata</name>
    <name type="common">Red gorgonian</name>
    <name type="synonym">Violescent sea-whip</name>
    <dbReference type="NCBI Taxonomy" id="317549"/>
    <lineage>
        <taxon>Eukaryota</taxon>
        <taxon>Metazoa</taxon>
        <taxon>Cnidaria</taxon>
        <taxon>Anthozoa</taxon>
        <taxon>Octocorallia</taxon>
        <taxon>Malacalcyonacea</taxon>
        <taxon>Plexauridae</taxon>
        <taxon>Paramuricea</taxon>
    </lineage>
</organism>
<keyword evidence="2" id="KW-1185">Reference proteome</keyword>
<dbReference type="OrthoDB" id="6150661at2759"/>
<dbReference type="EMBL" id="CACRXK020017186">
    <property type="protein sequence ID" value="CAB4030861.1"/>
    <property type="molecule type" value="Genomic_DNA"/>
</dbReference>
<dbReference type="Proteomes" id="UP001152795">
    <property type="component" value="Unassembled WGS sequence"/>
</dbReference>
<reference evidence="1" key="1">
    <citation type="submission" date="2020-04" db="EMBL/GenBank/DDBJ databases">
        <authorList>
            <person name="Alioto T."/>
            <person name="Alioto T."/>
            <person name="Gomez Garrido J."/>
        </authorList>
    </citation>
    <scope>NUCLEOTIDE SEQUENCE</scope>
    <source>
        <strain evidence="1">A484AB</strain>
    </source>
</reference>
<proteinExistence type="predicted"/>
<comment type="caution">
    <text evidence="1">The sequence shown here is derived from an EMBL/GenBank/DDBJ whole genome shotgun (WGS) entry which is preliminary data.</text>
</comment>
<sequence length="362" mass="42352">MKKTKVMFFQKLSNKQPTPNFQIENKVLQVTQEYNYLGLSLSPNGKYTLAVKQLADKAHRAMNSTRKKLDICRLPPNLAVKIFDSINSPILLYNSEVWGAFANHDLNKWDQSPTEKIHSKFCKIYLGVNRKATNIASRGEMGKFSLLIAILKRLMKYIVHINTLPDYTIVKQAFLLSKDLFLDNKPSFYSNVMHLIKNYASSTDELNDLELTTNSHLRQYVENAKVKYTNFRKHKLNNSSKLDFYKKFKTDYKLEEYLTNTKNQPQRRALSQFRISCHKLNVECGRYHNVPREQRLCEFCDMGEVEDECHFALFCKYYTNDRKILNEKLRLEFTTKLDCHDDLQSIMSSSDPKLLNVFSNTS</sequence>